<reference evidence="2" key="1">
    <citation type="journal article" date="2023" name="Mol. Phylogenet. Evol.">
        <title>Genome-scale phylogeny and comparative genomics of the fungal order Sordariales.</title>
        <authorList>
            <person name="Hensen N."/>
            <person name="Bonometti L."/>
            <person name="Westerberg I."/>
            <person name="Brannstrom I.O."/>
            <person name="Guillou S."/>
            <person name="Cros-Aarteil S."/>
            <person name="Calhoun S."/>
            <person name="Haridas S."/>
            <person name="Kuo A."/>
            <person name="Mondo S."/>
            <person name="Pangilinan J."/>
            <person name="Riley R."/>
            <person name="LaButti K."/>
            <person name="Andreopoulos B."/>
            <person name="Lipzen A."/>
            <person name="Chen C."/>
            <person name="Yan M."/>
            <person name="Daum C."/>
            <person name="Ng V."/>
            <person name="Clum A."/>
            <person name="Steindorff A."/>
            <person name="Ohm R.A."/>
            <person name="Martin F."/>
            <person name="Silar P."/>
            <person name="Natvig D.O."/>
            <person name="Lalanne C."/>
            <person name="Gautier V."/>
            <person name="Ament-Velasquez S.L."/>
            <person name="Kruys A."/>
            <person name="Hutchinson M.I."/>
            <person name="Powell A.J."/>
            <person name="Barry K."/>
            <person name="Miller A.N."/>
            <person name="Grigoriev I.V."/>
            <person name="Debuchy R."/>
            <person name="Gladieux P."/>
            <person name="Hiltunen Thoren M."/>
            <person name="Johannesson H."/>
        </authorList>
    </citation>
    <scope>NUCLEOTIDE SEQUENCE</scope>
    <source>
        <strain evidence="2">PSN293</strain>
    </source>
</reference>
<evidence type="ECO:0000313" key="3">
    <source>
        <dbReference type="Proteomes" id="UP001301769"/>
    </source>
</evidence>
<gene>
    <name evidence="2" type="ORF">QBC37DRAFT_391033</name>
</gene>
<accession>A0AAN6Y1V2</accession>
<feature type="region of interest" description="Disordered" evidence="1">
    <location>
        <begin position="433"/>
        <end position="476"/>
    </location>
</feature>
<dbReference type="AlphaFoldDB" id="A0AAN6Y1V2"/>
<dbReference type="Gene3D" id="2.130.10.10">
    <property type="entry name" value="YVTN repeat-like/Quinoprotein amine dehydrogenase"/>
    <property type="match status" value="1"/>
</dbReference>
<keyword evidence="3" id="KW-1185">Reference proteome</keyword>
<proteinExistence type="predicted"/>
<organism evidence="2 3">
    <name type="scientific">Rhypophila decipiens</name>
    <dbReference type="NCBI Taxonomy" id="261697"/>
    <lineage>
        <taxon>Eukaryota</taxon>
        <taxon>Fungi</taxon>
        <taxon>Dikarya</taxon>
        <taxon>Ascomycota</taxon>
        <taxon>Pezizomycotina</taxon>
        <taxon>Sordariomycetes</taxon>
        <taxon>Sordariomycetidae</taxon>
        <taxon>Sordariales</taxon>
        <taxon>Naviculisporaceae</taxon>
        <taxon>Rhypophila</taxon>
    </lineage>
</organism>
<feature type="compositionally biased region" description="Basic and acidic residues" evidence="1">
    <location>
        <begin position="467"/>
        <end position="476"/>
    </location>
</feature>
<dbReference type="SUPFAM" id="SSF50998">
    <property type="entry name" value="Quinoprotein alcohol dehydrogenase-like"/>
    <property type="match status" value="1"/>
</dbReference>
<dbReference type="InterPro" id="IPR015943">
    <property type="entry name" value="WD40/YVTN_repeat-like_dom_sf"/>
</dbReference>
<reference evidence="2" key="2">
    <citation type="submission" date="2023-05" db="EMBL/GenBank/DDBJ databases">
        <authorList>
            <consortium name="Lawrence Berkeley National Laboratory"/>
            <person name="Steindorff A."/>
            <person name="Hensen N."/>
            <person name="Bonometti L."/>
            <person name="Westerberg I."/>
            <person name="Brannstrom I.O."/>
            <person name="Guillou S."/>
            <person name="Cros-Aarteil S."/>
            <person name="Calhoun S."/>
            <person name="Haridas S."/>
            <person name="Kuo A."/>
            <person name="Mondo S."/>
            <person name="Pangilinan J."/>
            <person name="Riley R."/>
            <person name="Labutti K."/>
            <person name="Andreopoulos B."/>
            <person name="Lipzen A."/>
            <person name="Chen C."/>
            <person name="Yanf M."/>
            <person name="Daum C."/>
            <person name="Ng V."/>
            <person name="Clum A."/>
            <person name="Ohm R."/>
            <person name="Martin F."/>
            <person name="Silar P."/>
            <person name="Natvig D."/>
            <person name="Lalanne C."/>
            <person name="Gautier V."/>
            <person name="Ament-Velasquez S.L."/>
            <person name="Kruys A."/>
            <person name="Hutchinson M.I."/>
            <person name="Powell A.J."/>
            <person name="Barry K."/>
            <person name="Miller A.N."/>
            <person name="Grigoriev I.V."/>
            <person name="Debuchy R."/>
            <person name="Gladieux P."/>
            <person name="Thoren M.H."/>
            <person name="Johannesson H."/>
        </authorList>
    </citation>
    <scope>NUCLEOTIDE SEQUENCE</scope>
    <source>
        <strain evidence="2">PSN293</strain>
    </source>
</reference>
<evidence type="ECO:0000313" key="2">
    <source>
        <dbReference type="EMBL" id="KAK4209705.1"/>
    </source>
</evidence>
<dbReference type="EMBL" id="MU858196">
    <property type="protein sequence ID" value="KAK4209705.1"/>
    <property type="molecule type" value="Genomic_DNA"/>
</dbReference>
<dbReference type="Proteomes" id="UP001301769">
    <property type="component" value="Unassembled WGS sequence"/>
</dbReference>
<evidence type="ECO:0000256" key="1">
    <source>
        <dbReference type="SAM" id="MobiDB-lite"/>
    </source>
</evidence>
<sequence>MSLPSPPSPRNDLLKADWKTRLPNTAFDSVTRFVNQHGVYGASNGYLHRLSPRTGSRLKTISIRSSRVVQLTAPPSSSQLIVGTRGRVLALDPISLSTVWETVLPHVGDTNDGNVSILHRVQNISGGGALSLYAASLGYVYRIDPWTGTIVANNSLRGGCFYEVRLRMDTSTSTTTAGGVLLVGTHGRVYALDPFTLETIWRSKLPLPTQDPSQPEYRKRDYYPKGQITDVLCGSSADTSSTTAGETRTQVLHAFWQGYHFQLTRQDGTVLKRSLMGKLMTSDLSLTLDDNPNKGVYIMDRSCGERICAYICKREQSLKWTYRHQVFSSSRLHGTVIPGQNGMAWFSEPNRAVLLDKEGKEVASHRFDVSFGRDRQPRLAIYTDQTGDGAIRNVLIVGISGRCVALVIPTDVFRLDGQTAVQTQLSRIPVEPSLGTGGMKISETVGPDVMDTGSEEKNDAPPSYFKSQEEYRRLPR</sequence>
<dbReference type="InterPro" id="IPR011047">
    <property type="entry name" value="Quinoprotein_ADH-like_sf"/>
</dbReference>
<name>A0AAN6Y1V2_9PEZI</name>
<protein>
    <submittedName>
        <fullName evidence="2">Uncharacterized protein</fullName>
    </submittedName>
</protein>
<comment type="caution">
    <text evidence="2">The sequence shown here is derived from an EMBL/GenBank/DDBJ whole genome shotgun (WGS) entry which is preliminary data.</text>
</comment>